<proteinExistence type="predicted"/>
<dbReference type="EMBL" id="JBHRSP010000011">
    <property type="protein sequence ID" value="MFC3072768.1"/>
    <property type="molecule type" value="Genomic_DNA"/>
</dbReference>
<accession>A0ABV7DE12</accession>
<reference evidence="2" key="1">
    <citation type="journal article" date="2019" name="Int. J. Syst. Evol. Microbiol.">
        <title>The Global Catalogue of Microorganisms (GCM) 10K type strain sequencing project: providing services to taxonomists for standard genome sequencing and annotation.</title>
        <authorList>
            <consortium name="The Broad Institute Genomics Platform"/>
            <consortium name="The Broad Institute Genome Sequencing Center for Infectious Disease"/>
            <person name="Wu L."/>
            <person name="Ma J."/>
        </authorList>
    </citation>
    <scope>NUCLEOTIDE SEQUENCE [LARGE SCALE GENOMIC DNA]</scope>
    <source>
        <strain evidence="2">KCTC 52677</strain>
    </source>
</reference>
<gene>
    <name evidence="1" type="ORF">ACFOHH_06630</name>
</gene>
<comment type="caution">
    <text evidence="1">The sequence shown here is derived from an EMBL/GenBank/DDBJ whole genome shotgun (WGS) entry which is preliminary data.</text>
</comment>
<protein>
    <submittedName>
        <fullName evidence="1">Uncharacterized protein</fullName>
    </submittedName>
</protein>
<name>A0ABV7DE12_9HYPH</name>
<evidence type="ECO:0000313" key="1">
    <source>
        <dbReference type="EMBL" id="MFC3072768.1"/>
    </source>
</evidence>
<evidence type="ECO:0000313" key="2">
    <source>
        <dbReference type="Proteomes" id="UP001595377"/>
    </source>
</evidence>
<keyword evidence="2" id="KW-1185">Reference proteome</keyword>
<sequence>MGKDFWNSLPTIGRAVDDVISWPFRVLFGGGSPLPHYEPEIARSDVVETFKQAREAAAAHSLDASGIETVRKYCNARKDDRADMDISAVPPQARLLLMTMSDDELYALGRAGPGQIKKFLDGKQHEINGVPVVGVHKPIPANDRPPRPAFNHRRWRHQALLLRDVEDRYKIG</sequence>
<organism evidence="1 2">
    <name type="scientific">Shinella pollutisoli</name>
    <dbReference type="NCBI Taxonomy" id="2250594"/>
    <lineage>
        <taxon>Bacteria</taxon>
        <taxon>Pseudomonadati</taxon>
        <taxon>Pseudomonadota</taxon>
        <taxon>Alphaproteobacteria</taxon>
        <taxon>Hyphomicrobiales</taxon>
        <taxon>Rhizobiaceae</taxon>
        <taxon>Shinella</taxon>
    </lineage>
</organism>
<dbReference type="Proteomes" id="UP001595377">
    <property type="component" value="Unassembled WGS sequence"/>
</dbReference>
<dbReference type="RefSeq" id="WP_257318169.1">
    <property type="nucleotide sequence ID" value="NZ_JANFDG010000042.1"/>
</dbReference>